<feature type="binding site" evidence="5">
    <location>
        <begin position="87"/>
        <end position="90"/>
    </location>
    <ligand>
        <name>substrate</name>
    </ligand>
</feature>
<evidence type="ECO:0000256" key="2">
    <source>
        <dbReference type="ARBA" id="ARBA00022432"/>
    </source>
</evidence>
<dbReference type="CDD" id="cd07067">
    <property type="entry name" value="HP_PGM_like"/>
    <property type="match status" value="1"/>
</dbReference>
<name>A0ABU9BQ35_9BURK</name>
<dbReference type="HAMAP" id="MF_01039">
    <property type="entry name" value="PGAM_GpmA"/>
    <property type="match status" value="1"/>
</dbReference>
<proteinExistence type="inferred from homology"/>
<reference evidence="7 8" key="1">
    <citation type="submission" date="2024-04" db="EMBL/GenBank/DDBJ databases">
        <title>Novel species of the genus Ideonella isolated from streams.</title>
        <authorList>
            <person name="Lu H."/>
        </authorList>
    </citation>
    <scope>NUCLEOTIDE SEQUENCE [LARGE SCALE GENOMIC DNA]</scope>
    <source>
        <strain evidence="7 8">DXS29W</strain>
    </source>
</reference>
<feature type="binding site" evidence="5">
    <location>
        <position position="98"/>
    </location>
    <ligand>
        <name>substrate</name>
    </ligand>
</feature>
<evidence type="ECO:0000313" key="7">
    <source>
        <dbReference type="EMBL" id="MEK8031906.1"/>
    </source>
</evidence>
<dbReference type="SUPFAM" id="SSF53254">
    <property type="entry name" value="Phosphoglycerate mutase-like"/>
    <property type="match status" value="1"/>
</dbReference>
<dbReference type="EC" id="5.4.2.11" evidence="5 6"/>
<dbReference type="InterPro" id="IPR029033">
    <property type="entry name" value="His_PPase_superfam"/>
</dbReference>
<evidence type="ECO:0000256" key="5">
    <source>
        <dbReference type="HAMAP-Rule" id="MF_01039"/>
    </source>
</evidence>
<feature type="binding site" evidence="5">
    <location>
        <begin position="183"/>
        <end position="184"/>
    </location>
    <ligand>
        <name>substrate</name>
    </ligand>
</feature>
<gene>
    <name evidence="5 7" type="primary">gpmA</name>
    <name evidence="7" type="ORF">AACH06_13845</name>
</gene>
<dbReference type="GO" id="GO:0004619">
    <property type="term" value="F:phosphoglycerate mutase activity"/>
    <property type="evidence" value="ECO:0007669"/>
    <property type="project" value="UniProtKB-EC"/>
</dbReference>
<dbReference type="PANTHER" id="PTHR11931">
    <property type="entry name" value="PHOSPHOGLYCERATE MUTASE"/>
    <property type="match status" value="1"/>
</dbReference>
<evidence type="ECO:0000313" key="8">
    <source>
        <dbReference type="Proteomes" id="UP001371218"/>
    </source>
</evidence>
<dbReference type="PIRSF" id="PIRSF000709">
    <property type="entry name" value="6PFK_2-Ptase"/>
    <property type="match status" value="1"/>
</dbReference>
<keyword evidence="2 5" id="KW-0312">Gluconeogenesis</keyword>
<comment type="similarity">
    <text evidence="1 5">Belongs to the phosphoglycerate mutase family. BPG-dependent PGAM subfamily.</text>
</comment>
<dbReference type="Gene3D" id="3.40.50.1240">
    <property type="entry name" value="Phosphoglycerate mutase-like"/>
    <property type="match status" value="1"/>
</dbReference>
<dbReference type="RefSeq" id="WP_341426305.1">
    <property type="nucleotide sequence ID" value="NZ_JBBUTG010000007.1"/>
</dbReference>
<dbReference type="PROSITE" id="PS00175">
    <property type="entry name" value="PG_MUTASE"/>
    <property type="match status" value="1"/>
</dbReference>
<feature type="active site" description="Tele-phosphohistidine intermediate" evidence="5">
    <location>
        <position position="9"/>
    </location>
</feature>
<sequence>MYKLVLIRHGESTWNLENRFTGWTDVELTDTGVAQARAAGALLKAEGFEFDVAYTSVLKRAIWTLWHCLDAMDRTWLPVVKDWRLNERHYGGLQGLNKADMAKQYGDEQVLIWRRSYDTPPPPLEATDLRGQRQDVRYAKLKPEQVPLTECLKDTVARVLPCWDEVLAPAIRSGQRVVLAAHGNSIRALVKYLDGISDADIVGLNIPNGIPLVYELDANLKPIKSYYLGDAEAAAKAAAAVASQGKA</sequence>
<comment type="function">
    <text evidence="5 6">Catalyzes the interconversion of 2-phosphoglycerate and 3-phosphoglycerate.</text>
</comment>
<feature type="binding site" evidence="5">
    <location>
        <position position="60"/>
    </location>
    <ligand>
        <name>substrate</name>
    </ligand>
</feature>
<dbReference type="InterPro" id="IPR005952">
    <property type="entry name" value="Phosphogly_mut1"/>
</dbReference>
<comment type="caution">
    <text evidence="7">The sequence shown here is derived from an EMBL/GenBank/DDBJ whole genome shotgun (WGS) entry which is preliminary data.</text>
</comment>
<feature type="active site" description="Proton donor/acceptor" evidence="5">
    <location>
        <position position="87"/>
    </location>
</feature>
<dbReference type="NCBIfam" id="TIGR01258">
    <property type="entry name" value="pgm_1"/>
    <property type="match status" value="1"/>
</dbReference>
<dbReference type="SMART" id="SM00855">
    <property type="entry name" value="PGAM"/>
    <property type="match status" value="1"/>
</dbReference>
<keyword evidence="8" id="KW-1185">Reference proteome</keyword>
<feature type="binding site" evidence="5">
    <location>
        <begin position="8"/>
        <end position="15"/>
    </location>
    <ligand>
        <name>substrate</name>
    </ligand>
</feature>
<comment type="catalytic activity">
    <reaction evidence="5 6">
        <text>(2R)-2-phosphoglycerate = (2R)-3-phosphoglycerate</text>
        <dbReference type="Rhea" id="RHEA:15901"/>
        <dbReference type="ChEBI" id="CHEBI:58272"/>
        <dbReference type="ChEBI" id="CHEBI:58289"/>
        <dbReference type="EC" id="5.4.2.11"/>
    </reaction>
</comment>
<dbReference type="Pfam" id="PF00300">
    <property type="entry name" value="His_Phos_1"/>
    <property type="match status" value="2"/>
</dbReference>
<protein>
    <recommendedName>
        <fullName evidence="5 6">2,3-bisphosphoglycerate-dependent phosphoglycerate mutase</fullName>
        <shortName evidence="5">BPG-dependent PGAM</shortName>
        <shortName evidence="5">PGAM</shortName>
        <shortName evidence="5">Phosphoglyceromutase</shortName>
        <shortName evidence="5">dPGM</shortName>
        <ecNumber evidence="5 6">5.4.2.11</ecNumber>
    </recommendedName>
</protein>
<feature type="binding site" evidence="5">
    <location>
        <begin position="114"/>
        <end position="115"/>
    </location>
    <ligand>
        <name>substrate</name>
    </ligand>
</feature>
<comment type="subunit">
    <text evidence="5">Homodimer.</text>
</comment>
<dbReference type="EMBL" id="JBBUTG010000007">
    <property type="protein sequence ID" value="MEK8031906.1"/>
    <property type="molecule type" value="Genomic_DNA"/>
</dbReference>
<dbReference type="InterPro" id="IPR001345">
    <property type="entry name" value="PG/BPGM_mutase_AS"/>
</dbReference>
<organism evidence="7 8">
    <name type="scientific">Ideonella lacteola</name>
    <dbReference type="NCBI Taxonomy" id="2984193"/>
    <lineage>
        <taxon>Bacteria</taxon>
        <taxon>Pseudomonadati</taxon>
        <taxon>Pseudomonadota</taxon>
        <taxon>Betaproteobacteria</taxon>
        <taxon>Burkholderiales</taxon>
        <taxon>Sphaerotilaceae</taxon>
        <taxon>Ideonella</taxon>
    </lineage>
</organism>
<dbReference type="InterPro" id="IPR013078">
    <property type="entry name" value="His_Pase_superF_clade-1"/>
</dbReference>
<feature type="binding site" evidence="5">
    <location>
        <begin position="21"/>
        <end position="22"/>
    </location>
    <ligand>
        <name>substrate</name>
    </ligand>
</feature>
<keyword evidence="3 5" id="KW-0324">Glycolysis</keyword>
<dbReference type="Proteomes" id="UP001371218">
    <property type="component" value="Unassembled WGS sequence"/>
</dbReference>
<dbReference type="NCBIfam" id="NF010713">
    <property type="entry name" value="PRK14115.1"/>
    <property type="match status" value="1"/>
</dbReference>
<evidence type="ECO:0000256" key="3">
    <source>
        <dbReference type="ARBA" id="ARBA00023152"/>
    </source>
</evidence>
<evidence type="ECO:0000256" key="4">
    <source>
        <dbReference type="ARBA" id="ARBA00023235"/>
    </source>
</evidence>
<keyword evidence="4 5" id="KW-0413">Isomerase</keyword>
<comment type="pathway">
    <text evidence="5 6">Carbohydrate degradation; glycolysis; pyruvate from D-glyceraldehyde 3-phosphate: step 3/5.</text>
</comment>
<feature type="site" description="Transition state stabilizer" evidence="5">
    <location>
        <position position="182"/>
    </location>
</feature>
<evidence type="ECO:0000256" key="1">
    <source>
        <dbReference type="ARBA" id="ARBA00006717"/>
    </source>
</evidence>
<accession>A0ABU9BQ35</accession>
<evidence type="ECO:0000256" key="6">
    <source>
        <dbReference type="RuleBase" id="RU004512"/>
    </source>
</evidence>